<accession>A0A9Q3V164</accession>
<dbReference type="PROSITE" id="PS51257">
    <property type="entry name" value="PROKAR_LIPOPROTEIN"/>
    <property type="match status" value="1"/>
</dbReference>
<name>A0A9Q3V164_9FLAO</name>
<dbReference type="Pfam" id="PF16819">
    <property type="entry name" value="DUF5074"/>
    <property type="match status" value="1"/>
</dbReference>
<comment type="caution">
    <text evidence="2">The sequence shown here is derived from an EMBL/GenBank/DDBJ whole genome shotgun (WGS) entry which is preliminary data.</text>
</comment>
<proteinExistence type="predicted"/>
<evidence type="ECO:0000313" key="4">
    <source>
        <dbReference type="Proteomes" id="UP001107960"/>
    </source>
</evidence>
<organism evidence="2 4">
    <name type="scientific">Chryseobacterium muglaense</name>
    <dbReference type="NCBI Taxonomy" id="2893752"/>
    <lineage>
        <taxon>Bacteria</taxon>
        <taxon>Pseudomonadati</taxon>
        <taxon>Bacteroidota</taxon>
        <taxon>Flavobacteriia</taxon>
        <taxon>Flavobacteriales</taxon>
        <taxon>Weeksellaceae</taxon>
        <taxon>Chryseobacterium group</taxon>
        <taxon>Chryseobacterium</taxon>
    </lineage>
</organism>
<evidence type="ECO:0000313" key="2">
    <source>
        <dbReference type="EMBL" id="MCC9036665.1"/>
    </source>
</evidence>
<protein>
    <submittedName>
        <fullName evidence="2">Uncharacterized protein</fullName>
    </submittedName>
</protein>
<dbReference type="SUPFAM" id="SSF63825">
    <property type="entry name" value="YWTD domain"/>
    <property type="match status" value="1"/>
</dbReference>
<reference evidence="1" key="3">
    <citation type="submission" date="2024-05" db="EMBL/GenBank/DDBJ databases">
        <title>Description of novel Chryseobacterium sp. strain C-2.</title>
        <authorList>
            <person name="Saticioglu I.B."/>
        </authorList>
    </citation>
    <scope>NUCLEOTIDE SEQUENCE</scope>
    <source>
        <strain evidence="1">C-2</strain>
    </source>
</reference>
<evidence type="ECO:0000313" key="1">
    <source>
        <dbReference type="EMBL" id="MBD3906688.1"/>
    </source>
</evidence>
<dbReference type="Proteomes" id="UP001107960">
    <property type="component" value="Unassembled WGS sequence"/>
</dbReference>
<dbReference type="InterPro" id="IPR015943">
    <property type="entry name" value="WD40/YVTN_repeat-like_dom_sf"/>
</dbReference>
<dbReference type="EMBL" id="JAJJML010000001">
    <property type="protein sequence ID" value="MCC9036665.1"/>
    <property type="molecule type" value="Genomic_DNA"/>
</dbReference>
<dbReference type="EMBL" id="JACXXP010000038">
    <property type="protein sequence ID" value="MBD3906688.1"/>
    <property type="molecule type" value="Genomic_DNA"/>
</dbReference>
<evidence type="ECO:0000313" key="3">
    <source>
        <dbReference type="Proteomes" id="UP000603715"/>
    </source>
</evidence>
<reference evidence="2" key="1">
    <citation type="submission" date="2021-11" db="EMBL/GenBank/DDBJ databases">
        <title>Description of novel Chryseobacterium species.</title>
        <authorList>
            <person name="Saticioglu I.B."/>
            <person name="Ay H."/>
            <person name="Altun S."/>
            <person name="Duman M."/>
        </authorList>
    </citation>
    <scope>NUCLEOTIDE SEQUENCE</scope>
    <source>
        <strain evidence="2">C-39</strain>
    </source>
</reference>
<dbReference type="AlphaFoldDB" id="A0A9Q3V164"/>
<keyword evidence="3" id="KW-1185">Reference proteome</keyword>
<dbReference type="Gene3D" id="2.130.10.10">
    <property type="entry name" value="YVTN repeat-like/Quinoprotein amine dehydrogenase"/>
    <property type="match status" value="1"/>
</dbReference>
<dbReference type="RefSeq" id="WP_191181085.1">
    <property type="nucleotide sequence ID" value="NZ_JACXXP010000038.1"/>
</dbReference>
<gene>
    <name evidence="1" type="ORF">IEW27_19070</name>
    <name evidence="2" type="ORF">LNP80_20885</name>
</gene>
<reference evidence="3" key="2">
    <citation type="submission" date="2023-07" db="EMBL/GenBank/DDBJ databases">
        <title>Description of novel Chryseobacterium sp. strain C-2.</title>
        <authorList>
            <person name="Saticioglu I.B."/>
        </authorList>
    </citation>
    <scope>NUCLEOTIDE SEQUENCE [LARGE SCALE GENOMIC DNA]</scope>
    <source>
        <strain evidence="3">C-2</strain>
    </source>
</reference>
<sequence>MKLNRLLQIIFGFVLLFSVSCTSDYEEIIPEITYNNGFFITNEGNFQTPNADVTFITKDLSLMQNDIYKAKNNNENLGDVLQTMVLNGNKAYLLLNSSNKVKVVDRVTFKKTGEITEQLNNPRYMAVANGNLYVTNDQFGAGKFVTVYKLSDNSFVKKIDFATTSTVEGIVEAGGNIYVQNTNSFNPGTTITKINTSNNTIDTTPIQVPNGNNINKIISYNNSVYAIAEGTSNSYIHQIPTAGGVITTTTLTGIEKGTNLQIDGGRFYFSSKNKIYSMAMNATTAPTSPLITAVDGGDYFTLYGFSVLDGRIFTVDVKGFTEASEITVYTTAGTAISKFKAGKGANGVYKNY</sequence>
<dbReference type="Proteomes" id="UP000603715">
    <property type="component" value="Unassembled WGS sequence"/>
</dbReference>
<dbReference type="InterPro" id="IPR031815">
    <property type="entry name" value="DUF5074"/>
</dbReference>